<dbReference type="AlphaFoldDB" id="A0A816IHB1"/>
<name>A0A816IHB1_BRANA</name>
<feature type="compositionally biased region" description="Basic and acidic residues" evidence="1">
    <location>
        <begin position="121"/>
        <end position="157"/>
    </location>
</feature>
<feature type="compositionally biased region" description="Basic residues" evidence="1">
    <location>
        <begin position="36"/>
        <end position="49"/>
    </location>
</feature>
<evidence type="ECO:0000256" key="1">
    <source>
        <dbReference type="SAM" id="MobiDB-lite"/>
    </source>
</evidence>
<reference evidence="2" key="1">
    <citation type="submission" date="2021-01" db="EMBL/GenBank/DDBJ databases">
        <authorList>
            <consortium name="Genoscope - CEA"/>
            <person name="William W."/>
        </authorList>
    </citation>
    <scope>NUCLEOTIDE SEQUENCE</scope>
</reference>
<feature type="compositionally biased region" description="Polar residues" evidence="1">
    <location>
        <begin position="17"/>
        <end position="28"/>
    </location>
</feature>
<gene>
    <name evidence="2" type="ORF">DARMORV10_C03P75670.1</name>
</gene>
<organism evidence="2">
    <name type="scientific">Brassica napus</name>
    <name type="common">Rape</name>
    <dbReference type="NCBI Taxonomy" id="3708"/>
    <lineage>
        <taxon>Eukaryota</taxon>
        <taxon>Viridiplantae</taxon>
        <taxon>Streptophyta</taxon>
        <taxon>Embryophyta</taxon>
        <taxon>Tracheophyta</taxon>
        <taxon>Spermatophyta</taxon>
        <taxon>Magnoliopsida</taxon>
        <taxon>eudicotyledons</taxon>
        <taxon>Gunneridae</taxon>
        <taxon>Pentapetalae</taxon>
        <taxon>rosids</taxon>
        <taxon>malvids</taxon>
        <taxon>Brassicales</taxon>
        <taxon>Brassicaceae</taxon>
        <taxon>Brassiceae</taxon>
        <taxon>Brassica</taxon>
    </lineage>
</organism>
<protein>
    <submittedName>
        <fullName evidence="2">(rape) hypothetical protein</fullName>
    </submittedName>
</protein>
<accession>A0A816IHB1</accession>
<sequence>MELIRLLPNQKEETKSQTHPLYNRSKSNTTRELKKAAKSHKPPLKKQRKGVSDEKPEASNDDDEEEEEEEEEEEDGDEEEEDTEPLADDFLDGSDDEEEPLGSDSDSDGFDLAMAGSGKSKAIDEERKRQEQDAKDELHMNIKEQPDEFRLPTKKELEEESSGPPDLPTLHTRIKEIVRMLSNFKDLRPEGVKKKEFVE</sequence>
<dbReference type="EMBL" id="HG994367">
    <property type="protein sequence ID" value="CAF1709696.1"/>
    <property type="molecule type" value="Genomic_DNA"/>
</dbReference>
<proteinExistence type="predicted"/>
<evidence type="ECO:0000313" key="2">
    <source>
        <dbReference type="EMBL" id="CAF1709696.1"/>
    </source>
</evidence>
<feature type="region of interest" description="Disordered" evidence="1">
    <location>
        <begin position="1"/>
        <end position="171"/>
    </location>
</feature>
<dbReference type="Proteomes" id="UP001295469">
    <property type="component" value="Chromosome C03"/>
</dbReference>
<feature type="compositionally biased region" description="Acidic residues" evidence="1">
    <location>
        <begin position="59"/>
        <end position="109"/>
    </location>
</feature>